<keyword evidence="12" id="KW-1185">Reference proteome</keyword>
<keyword evidence="7" id="KW-0969">Cilium</keyword>
<evidence type="ECO:0000256" key="4">
    <source>
        <dbReference type="ARBA" id="ARBA00022741"/>
    </source>
</evidence>
<dbReference type="Gene3D" id="3.20.180.20">
    <property type="entry name" value="Dynein heavy chain, N-terminal domain 2"/>
    <property type="match status" value="1"/>
</dbReference>
<evidence type="ECO:0000256" key="2">
    <source>
        <dbReference type="ARBA" id="ARBA00008887"/>
    </source>
</evidence>
<keyword evidence="4" id="KW-0547">Nucleotide-binding</keyword>
<dbReference type="InterPro" id="IPR013602">
    <property type="entry name" value="Dynein_heavy_linker"/>
</dbReference>
<dbReference type="GO" id="GO:0005930">
    <property type="term" value="C:axoneme"/>
    <property type="evidence" value="ECO:0007669"/>
    <property type="project" value="UniProtKB-SubCell"/>
</dbReference>
<keyword evidence="8" id="KW-0206">Cytoskeleton</keyword>
<dbReference type="AlphaFoldDB" id="A0A8C4Q5K4"/>
<reference evidence="11" key="1">
    <citation type="submission" date="2025-08" db="UniProtKB">
        <authorList>
            <consortium name="Ensembl"/>
        </authorList>
    </citation>
    <scope>IDENTIFICATION</scope>
</reference>
<dbReference type="PANTHER" id="PTHR45703">
    <property type="entry name" value="DYNEIN HEAVY CHAIN"/>
    <property type="match status" value="1"/>
</dbReference>
<keyword evidence="5" id="KW-0243">Dynein</keyword>
<dbReference type="InterPro" id="IPR042222">
    <property type="entry name" value="Dynein_2_N"/>
</dbReference>
<evidence type="ECO:0000256" key="9">
    <source>
        <dbReference type="ARBA" id="ARBA00023273"/>
    </source>
</evidence>
<reference evidence="11" key="2">
    <citation type="submission" date="2025-09" db="UniProtKB">
        <authorList>
            <consortium name="Ensembl"/>
        </authorList>
    </citation>
    <scope>IDENTIFICATION</scope>
</reference>
<protein>
    <recommendedName>
        <fullName evidence="10">Dynein heavy chain linker domain-containing protein</fullName>
    </recommendedName>
</protein>
<keyword evidence="9" id="KW-0966">Cell projection</keyword>
<comment type="similarity">
    <text evidence="2">Belongs to the dynein heavy chain family.</text>
</comment>
<proteinExistence type="inferred from homology"/>
<comment type="subcellular location">
    <subcellularLocation>
        <location evidence="1">Cytoplasm</location>
        <location evidence="1">Cytoskeleton</location>
        <location evidence="1">Cilium axoneme</location>
    </subcellularLocation>
</comment>
<dbReference type="OMA" id="CETINPT"/>
<evidence type="ECO:0000313" key="11">
    <source>
        <dbReference type="Ensembl" id="ENSEBUP00000010188.1"/>
    </source>
</evidence>
<evidence type="ECO:0000313" key="12">
    <source>
        <dbReference type="Proteomes" id="UP000694388"/>
    </source>
</evidence>
<dbReference type="Proteomes" id="UP000694388">
    <property type="component" value="Unplaced"/>
</dbReference>
<keyword evidence="6" id="KW-0175">Coiled coil</keyword>
<dbReference type="Pfam" id="PF08393">
    <property type="entry name" value="DHC_N2"/>
    <property type="match status" value="1"/>
</dbReference>
<dbReference type="GO" id="GO:0007018">
    <property type="term" value="P:microtubule-based movement"/>
    <property type="evidence" value="ECO:0007669"/>
    <property type="project" value="InterPro"/>
</dbReference>
<dbReference type="GeneTree" id="ENSGT00940000154791"/>
<organism evidence="11 12">
    <name type="scientific">Eptatretus burgeri</name>
    <name type="common">Inshore hagfish</name>
    <dbReference type="NCBI Taxonomy" id="7764"/>
    <lineage>
        <taxon>Eukaryota</taxon>
        <taxon>Metazoa</taxon>
        <taxon>Chordata</taxon>
        <taxon>Craniata</taxon>
        <taxon>Vertebrata</taxon>
        <taxon>Cyclostomata</taxon>
        <taxon>Myxini</taxon>
        <taxon>Myxiniformes</taxon>
        <taxon>Myxinidae</taxon>
        <taxon>Eptatretinae</taxon>
        <taxon>Eptatretus</taxon>
    </lineage>
</organism>
<dbReference type="GO" id="GO:0000166">
    <property type="term" value="F:nucleotide binding"/>
    <property type="evidence" value="ECO:0007669"/>
    <property type="project" value="UniProtKB-KW"/>
</dbReference>
<sequence>MITGQIIDVCPDEQLLESLKEGRCLLEQVQKGLSDYLETKRAAFPRFYFLSDDELLEILSQTRDPTAVQPHLRKCYENIAWLCFEDDLSIWAMRSGEGEQVSFCETINPTGNVEDWLREVETTMRASIRDSIRRSLDAYPLVCMTLTSHSFDCSFTVQFSIIVETIL</sequence>
<evidence type="ECO:0000256" key="5">
    <source>
        <dbReference type="ARBA" id="ARBA00023017"/>
    </source>
</evidence>
<accession>A0A8C4Q5K4</accession>
<dbReference type="InterPro" id="IPR042228">
    <property type="entry name" value="Dynein_linker_3"/>
</dbReference>
<evidence type="ECO:0000256" key="7">
    <source>
        <dbReference type="ARBA" id="ARBA00023069"/>
    </source>
</evidence>
<dbReference type="GO" id="GO:0051959">
    <property type="term" value="F:dynein light intermediate chain binding"/>
    <property type="evidence" value="ECO:0007669"/>
    <property type="project" value="InterPro"/>
</dbReference>
<dbReference type="GO" id="GO:0030286">
    <property type="term" value="C:dynein complex"/>
    <property type="evidence" value="ECO:0007669"/>
    <property type="project" value="UniProtKB-KW"/>
</dbReference>
<name>A0A8C4Q5K4_EPTBU</name>
<keyword evidence="3" id="KW-0963">Cytoplasm</keyword>
<evidence type="ECO:0000256" key="8">
    <source>
        <dbReference type="ARBA" id="ARBA00023212"/>
    </source>
</evidence>
<evidence type="ECO:0000256" key="6">
    <source>
        <dbReference type="ARBA" id="ARBA00023054"/>
    </source>
</evidence>
<dbReference type="Gene3D" id="1.20.140.100">
    <property type="entry name" value="Dynein heavy chain, N-terminal domain 2"/>
    <property type="match status" value="1"/>
</dbReference>
<dbReference type="Ensembl" id="ENSEBUT00000010730.1">
    <property type="protein sequence ID" value="ENSEBUP00000010188.1"/>
    <property type="gene ID" value="ENSEBUG00000006547.1"/>
</dbReference>
<evidence type="ECO:0000256" key="1">
    <source>
        <dbReference type="ARBA" id="ARBA00004430"/>
    </source>
</evidence>
<evidence type="ECO:0000259" key="10">
    <source>
        <dbReference type="Pfam" id="PF08393"/>
    </source>
</evidence>
<dbReference type="GO" id="GO:0045505">
    <property type="term" value="F:dynein intermediate chain binding"/>
    <property type="evidence" value="ECO:0007669"/>
    <property type="project" value="InterPro"/>
</dbReference>
<feature type="domain" description="Dynein heavy chain linker" evidence="10">
    <location>
        <begin position="5"/>
        <end position="134"/>
    </location>
</feature>
<dbReference type="InterPro" id="IPR026983">
    <property type="entry name" value="DHC"/>
</dbReference>
<evidence type="ECO:0000256" key="3">
    <source>
        <dbReference type="ARBA" id="ARBA00022490"/>
    </source>
</evidence>
<dbReference type="FunFam" id="3.20.180.20:FF:000003">
    <property type="entry name" value="Dynein heavy chain 12, axonemal"/>
    <property type="match status" value="1"/>
</dbReference>
<dbReference type="PANTHER" id="PTHR45703:SF28">
    <property type="entry name" value="DYNEINS HEAVY CHAIN"/>
    <property type="match status" value="1"/>
</dbReference>